<gene>
    <name evidence="5" type="ORF">SM757_10085</name>
</gene>
<dbReference type="PROSITE" id="PS51257">
    <property type="entry name" value="PROKAR_LIPOPROTEIN"/>
    <property type="match status" value="1"/>
</dbReference>
<reference evidence="5 6" key="1">
    <citation type="submission" date="2023-11" db="EMBL/GenBank/DDBJ databases">
        <title>Draft genome of Azohydromonas lata strain H1 (DSM1123), a polyhydroxyalkanoate producer.</title>
        <authorList>
            <person name="Traversa D."/>
            <person name="D'Addabbo P."/>
            <person name="Pazzani C."/>
            <person name="Manzari C."/>
            <person name="Chiara M."/>
            <person name="Scrascia M."/>
        </authorList>
    </citation>
    <scope>NUCLEOTIDE SEQUENCE [LARGE SCALE GENOMIC DNA]</scope>
    <source>
        <strain evidence="5 6">H1</strain>
    </source>
</reference>
<comment type="caution">
    <text evidence="5">The sequence shown here is derived from an EMBL/GenBank/DDBJ whole genome shotgun (WGS) entry which is preliminary data.</text>
</comment>
<dbReference type="InterPro" id="IPR028082">
    <property type="entry name" value="Peripla_BP_I"/>
</dbReference>
<dbReference type="CDD" id="cd06359">
    <property type="entry name" value="PBP1_Nba-like"/>
    <property type="match status" value="1"/>
</dbReference>
<evidence type="ECO:0000259" key="4">
    <source>
        <dbReference type="Pfam" id="PF13458"/>
    </source>
</evidence>
<dbReference type="SUPFAM" id="SSF53822">
    <property type="entry name" value="Periplasmic binding protein-like I"/>
    <property type="match status" value="1"/>
</dbReference>
<evidence type="ECO:0000313" key="6">
    <source>
        <dbReference type="Proteomes" id="UP001293718"/>
    </source>
</evidence>
<evidence type="ECO:0000313" key="5">
    <source>
        <dbReference type="EMBL" id="MDZ5456918.1"/>
    </source>
</evidence>
<dbReference type="EMBL" id="JAXOJX010000012">
    <property type="protein sequence ID" value="MDZ5456918.1"/>
    <property type="molecule type" value="Genomic_DNA"/>
</dbReference>
<accession>A0ABU5IG40</accession>
<feature type="chain" id="PRO_5047180496" evidence="3">
    <location>
        <begin position="27"/>
        <end position="394"/>
    </location>
</feature>
<evidence type="ECO:0000256" key="2">
    <source>
        <dbReference type="ARBA" id="ARBA00022729"/>
    </source>
</evidence>
<organism evidence="5 6">
    <name type="scientific">Azohydromonas lata</name>
    <dbReference type="NCBI Taxonomy" id="45677"/>
    <lineage>
        <taxon>Bacteria</taxon>
        <taxon>Pseudomonadati</taxon>
        <taxon>Pseudomonadota</taxon>
        <taxon>Betaproteobacteria</taxon>
        <taxon>Burkholderiales</taxon>
        <taxon>Sphaerotilaceae</taxon>
        <taxon>Azohydromonas</taxon>
    </lineage>
</organism>
<comment type="similarity">
    <text evidence="1">Belongs to the leucine-binding protein family.</text>
</comment>
<dbReference type="InterPro" id="IPR028081">
    <property type="entry name" value="Leu-bd"/>
</dbReference>
<feature type="domain" description="Leucine-binding protein" evidence="4">
    <location>
        <begin position="30"/>
        <end position="366"/>
    </location>
</feature>
<keyword evidence="6" id="KW-1185">Reference proteome</keyword>
<dbReference type="RefSeq" id="WP_322465353.1">
    <property type="nucleotide sequence ID" value="NZ_JAXOJX010000012.1"/>
</dbReference>
<feature type="signal peptide" evidence="3">
    <location>
        <begin position="1"/>
        <end position="26"/>
    </location>
</feature>
<protein>
    <submittedName>
        <fullName evidence="5">ABC transporter substrate-binding protein</fullName>
    </submittedName>
</protein>
<dbReference type="PANTHER" id="PTHR30483:SF6">
    <property type="entry name" value="PERIPLASMIC BINDING PROTEIN OF ABC TRANSPORTER FOR NATURAL AMINO ACIDS"/>
    <property type="match status" value="1"/>
</dbReference>
<evidence type="ECO:0000256" key="3">
    <source>
        <dbReference type="SAM" id="SignalP"/>
    </source>
</evidence>
<dbReference type="Gene3D" id="3.40.50.2300">
    <property type="match status" value="2"/>
</dbReference>
<keyword evidence="2 3" id="KW-0732">Signal</keyword>
<dbReference type="Proteomes" id="UP001293718">
    <property type="component" value="Unassembled WGS sequence"/>
</dbReference>
<dbReference type="PANTHER" id="PTHR30483">
    <property type="entry name" value="LEUCINE-SPECIFIC-BINDING PROTEIN"/>
    <property type="match status" value="1"/>
</dbReference>
<evidence type="ECO:0000256" key="1">
    <source>
        <dbReference type="ARBA" id="ARBA00010062"/>
    </source>
</evidence>
<dbReference type="Pfam" id="PF13458">
    <property type="entry name" value="Peripla_BP_6"/>
    <property type="match status" value="1"/>
</dbReference>
<sequence length="394" mass="42147">MKSSLRRTVPALVALAACAAATQVHAQTTPVKIGFLGELSGPQAAVGQDQYDGFMLVVERNGGKLGGVPVQVIKEDSQLKPEVANLAVRKLVEKDNVQFITGVSFSNIMLAVHKYVTDKKVFLIGSNAGPSQIAGAQCSAYQFITSWQGDQAAEAVGKYAADKGYKRVVVMAPNYQAGKDIITGFKRQYKGSLAGEMYTPLNQLDFSAELTQVSADKPDAVFAFYPGGLGITFARQYQQAGLSKSTPLLSAFIADATTLPALRDAALGMISGGFWAPDFSNAASKQFVADFERKYKRTPSNYAAQSYDAALLLDSALAKVKGNVADKPAVMAALKAGEFSSVRGSFKFNNNNFPIQDMHVMQVVKDDGGQFALKTIATPLKGLVDAYHDKCPLK</sequence>
<proteinExistence type="inferred from homology"/>
<name>A0ABU5IG40_9BURK</name>
<dbReference type="InterPro" id="IPR051010">
    <property type="entry name" value="BCAA_transport"/>
</dbReference>